<organism evidence="1 2">
    <name type="scientific">Candidatus Woesebacteria bacterium RIFCSPLOWO2_01_FULL_37_19</name>
    <dbReference type="NCBI Taxonomy" id="1802514"/>
    <lineage>
        <taxon>Bacteria</taxon>
        <taxon>Candidatus Woeseibacteriota</taxon>
    </lineage>
</organism>
<evidence type="ECO:0000313" key="2">
    <source>
        <dbReference type="Proteomes" id="UP000177501"/>
    </source>
</evidence>
<evidence type="ECO:0000313" key="1">
    <source>
        <dbReference type="EMBL" id="OGM57039.1"/>
    </source>
</evidence>
<sequence length="178" mass="20576">MSKSLINVSPRPTFISAPLKYHNDEFGFGFNYNPEDYGKQFTEISPKRNINETGTIELGLDIYLFDNYSRFNWFMNNGAFYEKVKYDKTLNKWVVSLENTNVTKDDFYCPSEVETKNQNVPYYVIGDSRSGRANDYAFVTKKGIVVIRESYPSETSKNIIFDNTGDVIKVKLNTCIEN</sequence>
<proteinExistence type="predicted"/>
<gene>
    <name evidence="1" type="ORF">A2955_03500</name>
</gene>
<dbReference type="AlphaFoldDB" id="A0A1F8AZW5"/>
<reference evidence="1 2" key="1">
    <citation type="journal article" date="2016" name="Nat. Commun.">
        <title>Thousands of microbial genomes shed light on interconnected biogeochemical processes in an aquifer system.</title>
        <authorList>
            <person name="Anantharaman K."/>
            <person name="Brown C.T."/>
            <person name="Hug L.A."/>
            <person name="Sharon I."/>
            <person name="Castelle C.J."/>
            <person name="Probst A.J."/>
            <person name="Thomas B.C."/>
            <person name="Singh A."/>
            <person name="Wilkins M.J."/>
            <person name="Karaoz U."/>
            <person name="Brodie E.L."/>
            <person name="Williams K.H."/>
            <person name="Hubbard S.S."/>
            <person name="Banfield J.F."/>
        </authorList>
    </citation>
    <scope>NUCLEOTIDE SEQUENCE [LARGE SCALE GENOMIC DNA]</scope>
</reference>
<name>A0A1F8AZW5_9BACT</name>
<dbReference type="Proteomes" id="UP000177501">
    <property type="component" value="Unassembled WGS sequence"/>
</dbReference>
<accession>A0A1F8AZW5</accession>
<dbReference type="EMBL" id="MGHA01000069">
    <property type="protein sequence ID" value="OGM57039.1"/>
    <property type="molecule type" value="Genomic_DNA"/>
</dbReference>
<comment type="caution">
    <text evidence="1">The sequence shown here is derived from an EMBL/GenBank/DDBJ whole genome shotgun (WGS) entry which is preliminary data.</text>
</comment>
<protein>
    <submittedName>
        <fullName evidence="1">Uncharacterized protein</fullName>
    </submittedName>
</protein>